<dbReference type="InterPro" id="IPR002933">
    <property type="entry name" value="Peptidase_M20"/>
</dbReference>
<dbReference type="PANTHER" id="PTHR11014:SF63">
    <property type="entry name" value="METALLOPEPTIDASE, PUTATIVE (AFU_ORTHOLOGUE AFUA_6G09600)-RELATED"/>
    <property type="match status" value="1"/>
</dbReference>
<feature type="binding site" evidence="1">
    <location>
        <position position="98"/>
    </location>
    <ligand>
        <name>Mn(2+)</name>
        <dbReference type="ChEBI" id="CHEBI:29035"/>
        <label>2</label>
    </ligand>
</feature>
<evidence type="ECO:0000313" key="4">
    <source>
        <dbReference type="Proteomes" id="UP000440713"/>
    </source>
</evidence>
<dbReference type="Pfam" id="PF07687">
    <property type="entry name" value="M20_dimer"/>
    <property type="match status" value="1"/>
</dbReference>
<name>A0A6N7XDE9_9FIRM</name>
<accession>A0A6N7XDE9</accession>
<feature type="binding site" evidence="1">
    <location>
        <position position="158"/>
    </location>
    <ligand>
        <name>Mn(2+)</name>
        <dbReference type="ChEBI" id="CHEBI:29035"/>
        <label>2</label>
    </ligand>
</feature>
<dbReference type="AlphaFoldDB" id="A0A6N7XDE9"/>
<protein>
    <submittedName>
        <fullName evidence="3">Amidohydrolase</fullName>
    </submittedName>
</protein>
<gene>
    <name evidence="3" type="ORF">FYJ71_07020</name>
</gene>
<feature type="binding site" evidence="1">
    <location>
        <position position="134"/>
    </location>
    <ligand>
        <name>Mn(2+)</name>
        <dbReference type="ChEBI" id="CHEBI:29035"/>
        <label>2</label>
    </ligand>
</feature>
<dbReference type="InterPro" id="IPR017439">
    <property type="entry name" value="Amidohydrolase"/>
</dbReference>
<dbReference type="Gene3D" id="3.40.630.10">
    <property type="entry name" value="Zn peptidases"/>
    <property type="match status" value="1"/>
</dbReference>
<dbReference type="EMBL" id="VUNE01000003">
    <property type="protein sequence ID" value="MST62716.1"/>
    <property type="molecule type" value="Genomic_DNA"/>
</dbReference>
<organism evidence="3 4">
    <name type="scientific">Peptostreptococcus porci</name>
    <dbReference type="NCBI Taxonomy" id="2652282"/>
    <lineage>
        <taxon>Bacteria</taxon>
        <taxon>Bacillati</taxon>
        <taxon>Bacillota</taxon>
        <taxon>Clostridia</taxon>
        <taxon>Peptostreptococcales</taxon>
        <taxon>Peptostreptococcaceae</taxon>
        <taxon>Peptostreptococcus</taxon>
    </lineage>
</organism>
<dbReference type="NCBIfam" id="TIGR01891">
    <property type="entry name" value="amidohydrolases"/>
    <property type="match status" value="1"/>
</dbReference>
<evidence type="ECO:0000313" key="3">
    <source>
        <dbReference type="EMBL" id="MST62716.1"/>
    </source>
</evidence>
<reference evidence="3 4" key="1">
    <citation type="submission" date="2019-08" db="EMBL/GenBank/DDBJ databases">
        <title>In-depth cultivation of the pig gut microbiome towards novel bacterial diversity and tailored functional studies.</title>
        <authorList>
            <person name="Wylensek D."/>
            <person name="Hitch T.C.A."/>
            <person name="Clavel T."/>
        </authorList>
    </citation>
    <scope>NUCLEOTIDE SEQUENCE [LARGE SCALE GENOMIC DNA]</scope>
    <source>
        <strain evidence="3 4">WCA-SAB-591-4A-A</strain>
    </source>
</reference>
<comment type="cofactor">
    <cofactor evidence="1">
        <name>Mn(2+)</name>
        <dbReference type="ChEBI" id="CHEBI:29035"/>
    </cofactor>
    <text evidence="1">The Mn(2+) ion enhances activity.</text>
</comment>
<dbReference type="Gene3D" id="3.30.70.360">
    <property type="match status" value="1"/>
</dbReference>
<keyword evidence="1" id="KW-0464">Manganese</keyword>
<dbReference type="RefSeq" id="WP_154538076.1">
    <property type="nucleotide sequence ID" value="NZ_VUNE01000003.1"/>
</dbReference>
<dbReference type="GO" id="GO:0046872">
    <property type="term" value="F:metal ion binding"/>
    <property type="evidence" value="ECO:0007669"/>
    <property type="project" value="UniProtKB-KW"/>
</dbReference>
<feature type="binding site" evidence="1">
    <location>
        <position position="357"/>
    </location>
    <ligand>
        <name>Mn(2+)</name>
        <dbReference type="ChEBI" id="CHEBI:29035"/>
        <label>2</label>
    </ligand>
</feature>
<sequence>MLDKAKSIEDYIVKVRRTFHENPELSNQEYDTQRLIVDELEKLGLEIETVGNTSTIARLIGSKKGKTVVLRADMDALPIIEESEIDFKSKNDGVMHACGHDAHSAMLLGAAKILSGMRDKINGEVRFFFQEGEENFSGAKKIIEAGGMENVDGCFAMHGLPTMETGFANIEGGYRLTGCDTIYIKFEGVSGHGSSPQLAKDTIHPACMFVTDIQGIVTKNVAPQEPVVVSVGRINAGTKANIISKYAEIDMSMRYFDPAARKVVHDAIIRHANAIADAYEIEVSVDIEESTLSLKNDDDLVRIAQKTSEKVLGKGKNILMKPLMASEDMSYYFQHAKGVYINMGFKNDEKGSVYFPHHEKFKIDEDYMVYGTAMFAQFALDFLDSELY</sequence>
<dbReference type="InterPro" id="IPR036264">
    <property type="entry name" value="Bact_exopeptidase_dim_dom"/>
</dbReference>
<keyword evidence="1" id="KW-0479">Metal-binding</keyword>
<dbReference type="InterPro" id="IPR011650">
    <property type="entry name" value="Peptidase_M20_dimer"/>
</dbReference>
<dbReference type="GO" id="GO:0016787">
    <property type="term" value="F:hydrolase activity"/>
    <property type="evidence" value="ECO:0007669"/>
    <property type="project" value="UniProtKB-KW"/>
</dbReference>
<dbReference type="PANTHER" id="PTHR11014">
    <property type="entry name" value="PEPTIDASE M20 FAMILY MEMBER"/>
    <property type="match status" value="1"/>
</dbReference>
<dbReference type="PIRSF" id="PIRSF005962">
    <property type="entry name" value="Pept_M20D_amidohydro"/>
    <property type="match status" value="1"/>
</dbReference>
<feature type="domain" description="Peptidase M20 dimerisation" evidence="2">
    <location>
        <begin position="180"/>
        <end position="279"/>
    </location>
</feature>
<proteinExistence type="predicted"/>
<keyword evidence="4" id="KW-1185">Reference proteome</keyword>
<keyword evidence="3" id="KW-0378">Hydrolase</keyword>
<dbReference type="Proteomes" id="UP000440713">
    <property type="component" value="Unassembled WGS sequence"/>
</dbReference>
<evidence type="ECO:0000256" key="1">
    <source>
        <dbReference type="PIRSR" id="PIRSR005962-1"/>
    </source>
</evidence>
<dbReference type="SUPFAM" id="SSF55031">
    <property type="entry name" value="Bacterial exopeptidase dimerisation domain"/>
    <property type="match status" value="1"/>
</dbReference>
<comment type="caution">
    <text evidence="3">The sequence shown here is derived from an EMBL/GenBank/DDBJ whole genome shotgun (WGS) entry which is preliminary data.</text>
</comment>
<dbReference type="Pfam" id="PF01546">
    <property type="entry name" value="Peptidase_M20"/>
    <property type="match status" value="1"/>
</dbReference>
<feature type="binding site" evidence="1">
    <location>
        <position position="100"/>
    </location>
    <ligand>
        <name>Mn(2+)</name>
        <dbReference type="ChEBI" id="CHEBI:29035"/>
        <label>2</label>
    </ligand>
</feature>
<evidence type="ECO:0000259" key="2">
    <source>
        <dbReference type="Pfam" id="PF07687"/>
    </source>
</evidence>
<dbReference type="SUPFAM" id="SSF53187">
    <property type="entry name" value="Zn-dependent exopeptidases"/>
    <property type="match status" value="1"/>
</dbReference>